<proteinExistence type="predicted"/>
<evidence type="ECO:0000313" key="1">
    <source>
        <dbReference type="EMBL" id="GAA3932371.1"/>
    </source>
</evidence>
<dbReference type="PANTHER" id="PTHR41291:SF1">
    <property type="entry name" value="DNA ALKYLATION REPAIR PROTEIN"/>
    <property type="match status" value="1"/>
</dbReference>
<dbReference type="Gene3D" id="1.25.10.90">
    <property type="match status" value="1"/>
</dbReference>
<dbReference type="SUPFAM" id="SSF48371">
    <property type="entry name" value="ARM repeat"/>
    <property type="match status" value="1"/>
</dbReference>
<comment type="caution">
    <text evidence="1">The sequence shown here is derived from an EMBL/GenBank/DDBJ whole genome shotgun (WGS) entry which is preliminary data.</text>
</comment>
<dbReference type="InterPro" id="IPR016024">
    <property type="entry name" value="ARM-type_fold"/>
</dbReference>
<name>A0ABP7MXN6_9BACT</name>
<dbReference type="Proteomes" id="UP001499909">
    <property type="component" value="Unassembled WGS sequence"/>
</dbReference>
<dbReference type="PANTHER" id="PTHR41291">
    <property type="entry name" value="DNA ALKYLATION REPAIR PROTEIN"/>
    <property type="match status" value="1"/>
</dbReference>
<dbReference type="InterPro" id="IPR014825">
    <property type="entry name" value="DNA_alkylation"/>
</dbReference>
<keyword evidence="2" id="KW-1185">Reference proteome</keyword>
<dbReference type="RefSeq" id="WP_345112501.1">
    <property type="nucleotide sequence ID" value="NZ_BAABDH010000029.1"/>
</dbReference>
<evidence type="ECO:0000313" key="2">
    <source>
        <dbReference type="Proteomes" id="UP001499909"/>
    </source>
</evidence>
<dbReference type="Pfam" id="PF08713">
    <property type="entry name" value="DNA_alkylation"/>
    <property type="match status" value="1"/>
</dbReference>
<organism evidence="1 2">
    <name type="scientific">Hymenobacter algoricola</name>
    <dbReference type="NCBI Taxonomy" id="486267"/>
    <lineage>
        <taxon>Bacteria</taxon>
        <taxon>Pseudomonadati</taxon>
        <taxon>Bacteroidota</taxon>
        <taxon>Cytophagia</taxon>
        <taxon>Cytophagales</taxon>
        <taxon>Hymenobacteraceae</taxon>
        <taxon>Hymenobacter</taxon>
    </lineage>
</organism>
<dbReference type="CDD" id="cd06561">
    <property type="entry name" value="AlkD_like"/>
    <property type="match status" value="1"/>
</dbReference>
<reference evidence="2" key="1">
    <citation type="journal article" date="2019" name="Int. J. Syst. Evol. Microbiol.">
        <title>The Global Catalogue of Microorganisms (GCM) 10K type strain sequencing project: providing services to taxonomists for standard genome sequencing and annotation.</title>
        <authorList>
            <consortium name="The Broad Institute Genomics Platform"/>
            <consortium name="The Broad Institute Genome Sequencing Center for Infectious Disease"/>
            <person name="Wu L."/>
            <person name="Ma J."/>
        </authorList>
    </citation>
    <scope>NUCLEOTIDE SEQUENCE [LARGE SCALE GENOMIC DNA]</scope>
    <source>
        <strain evidence="2">JCM 17214</strain>
    </source>
</reference>
<accession>A0ABP7MXN6</accession>
<protein>
    <submittedName>
        <fullName evidence="1">DNA alkylation repair protein</fullName>
    </submittedName>
</protein>
<gene>
    <name evidence="1" type="ORF">GCM10022406_16580</name>
</gene>
<sequence length="235" mass="26837">MTFEEIFTQLRSLGSEHTQKTYKRHGSGENVFGVSFANYALLKKQFVGRGKDKQRAHALARQLWQTQNIDARSLATLIADPQQLTEAEVMGWVADIHYHALADLFAVLLFQAPCRQKKMNEWLSAPQEMLQRIAYTLLGRLALEDRSLPESFFEAHVQRLEPLLHAAPNRAKEAMNSALISIGSRSEALRHAVEQAADRLGPIRIDHGDTSCQTFVIREYLERIWARKQKLTNKE</sequence>
<dbReference type="EMBL" id="BAABDH010000029">
    <property type="protein sequence ID" value="GAA3932371.1"/>
    <property type="molecule type" value="Genomic_DNA"/>
</dbReference>